<dbReference type="Pfam" id="PF00106">
    <property type="entry name" value="adh_short"/>
    <property type="match status" value="1"/>
</dbReference>
<dbReference type="InterPro" id="IPR002347">
    <property type="entry name" value="SDR_fam"/>
</dbReference>
<keyword evidence="3" id="KW-1185">Reference proteome</keyword>
<dbReference type="InterPro" id="IPR036291">
    <property type="entry name" value="NAD(P)-bd_dom_sf"/>
</dbReference>
<dbReference type="PRINTS" id="PR00081">
    <property type="entry name" value="GDHRDH"/>
</dbReference>
<protein>
    <submittedName>
        <fullName evidence="2">Retinol dehydrogenase 12</fullName>
    </submittedName>
</protein>
<dbReference type="PANTHER" id="PTHR43157:SF73">
    <property type="entry name" value="WW DOMAIN-CONTAINING OXIDOREDUCTASE-LIKE PROTEIN"/>
    <property type="match status" value="1"/>
</dbReference>
<dbReference type="SUPFAM" id="SSF51735">
    <property type="entry name" value="NAD(P)-binding Rossmann-fold domains"/>
    <property type="match status" value="1"/>
</dbReference>
<evidence type="ECO:0000256" key="1">
    <source>
        <dbReference type="ARBA" id="ARBA00023002"/>
    </source>
</evidence>
<dbReference type="GO" id="GO:0016491">
    <property type="term" value="F:oxidoreductase activity"/>
    <property type="evidence" value="ECO:0007669"/>
    <property type="project" value="UniProtKB-KW"/>
</dbReference>
<dbReference type="AlphaFoldDB" id="A0A4Y2D7S6"/>
<dbReference type="EMBL" id="BGPR01000319">
    <property type="protein sequence ID" value="GBM12780.1"/>
    <property type="molecule type" value="Genomic_DNA"/>
</dbReference>
<sequence>SAGEHKHGLFRRIMLTVIEFYIYVWDFFFTAECASQVKLHDKTVVITGGNTGIGKETALDLAARGVMACPKSKTEDGLETHFGVNHLGHFLLTNLLLDRMKASAPARIVNVSSALYFIGKIYFDDINLDRGYNRLLAYGNSKLANILFTRELAKRLEGTGVTAYCLHPGVIDTELARYLNSVALGIIEFLRVTFRRSILKRPRQGAQTTIYCAVDKIIAQESGLYYCACRSVEPLRKATDDVSAEKLWKFSEHLTNAHKFLPTAPASWRSNVPFSENQKKGMENDVVHNALVTVSRKSVQ</sequence>
<comment type="caution">
    <text evidence="2">The sequence shown here is derived from an EMBL/GenBank/DDBJ whole genome shotgun (WGS) entry which is preliminary data.</text>
</comment>
<dbReference type="PANTHER" id="PTHR43157">
    <property type="entry name" value="PHOSPHATIDYLINOSITOL-GLYCAN BIOSYNTHESIS CLASS F PROTEIN-RELATED"/>
    <property type="match status" value="1"/>
</dbReference>
<accession>A0A4Y2D7S6</accession>
<proteinExistence type="predicted"/>
<dbReference type="Proteomes" id="UP000499080">
    <property type="component" value="Unassembled WGS sequence"/>
</dbReference>
<feature type="non-terminal residue" evidence="2">
    <location>
        <position position="1"/>
    </location>
</feature>
<evidence type="ECO:0000313" key="3">
    <source>
        <dbReference type="Proteomes" id="UP000499080"/>
    </source>
</evidence>
<dbReference type="Gene3D" id="3.40.50.720">
    <property type="entry name" value="NAD(P)-binding Rossmann-like Domain"/>
    <property type="match status" value="2"/>
</dbReference>
<organism evidence="2 3">
    <name type="scientific">Araneus ventricosus</name>
    <name type="common">Orbweaver spider</name>
    <name type="synonym">Epeira ventricosa</name>
    <dbReference type="NCBI Taxonomy" id="182803"/>
    <lineage>
        <taxon>Eukaryota</taxon>
        <taxon>Metazoa</taxon>
        <taxon>Ecdysozoa</taxon>
        <taxon>Arthropoda</taxon>
        <taxon>Chelicerata</taxon>
        <taxon>Arachnida</taxon>
        <taxon>Araneae</taxon>
        <taxon>Araneomorphae</taxon>
        <taxon>Entelegynae</taxon>
        <taxon>Araneoidea</taxon>
        <taxon>Araneidae</taxon>
        <taxon>Araneus</taxon>
    </lineage>
</organism>
<dbReference type="OrthoDB" id="191139at2759"/>
<evidence type="ECO:0000313" key="2">
    <source>
        <dbReference type="EMBL" id="GBM12780.1"/>
    </source>
</evidence>
<name>A0A4Y2D7S6_ARAVE</name>
<keyword evidence="1" id="KW-0560">Oxidoreductase</keyword>
<gene>
    <name evidence="2" type="primary">Rdh12_2</name>
    <name evidence="2" type="ORF">AVEN_247564-2_1</name>
</gene>
<reference evidence="2 3" key="1">
    <citation type="journal article" date="2019" name="Sci. Rep.">
        <title>Orb-weaving spider Araneus ventricosus genome elucidates the spidroin gene catalogue.</title>
        <authorList>
            <person name="Kono N."/>
            <person name="Nakamura H."/>
            <person name="Ohtoshi R."/>
            <person name="Moran D.A.P."/>
            <person name="Shinohara A."/>
            <person name="Yoshida Y."/>
            <person name="Fujiwara M."/>
            <person name="Mori M."/>
            <person name="Tomita M."/>
            <person name="Arakawa K."/>
        </authorList>
    </citation>
    <scope>NUCLEOTIDE SEQUENCE [LARGE SCALE GENOMIC DNA]</scope>
</reference>